<dbReference type="Proteomes" id="UP001212803">
    <property type="component" value="Chromosome"/>
</dbReference>
<protein>
    <submittedName>
        <fullName evidence="3">Alkaline phosphatase D family protein</fullName>
    </submittedName>
</protein>
<dbReference type="PANTHER" id="PTHR33987">
    <property type="entry name" value="CALCINEURIN-LIKE METALLO-PHOSPHOESTERASE SUPERFAMILY PROTEIN"/>
    <property type="match status" value="1"/>
</dbReference>
<sequence>MTGTAFARGGAAAFAAGGASLVAAAGWQRAGEFALLERPWDASALTWAALVALGGCVAGLRSSLGAALLLLAAAWSVAVIASLGRVEPPGYAGAVLLAGAGMAFAALASRRRPRAALASFAALAAVAAAATFAGARVHDAYLGPTHPASPLRAAPVDLVAWAWAGAVTPNSFAVTAQLSHPAAAADLALVVRREPGGAEVGRFPAAALSPAGAARFDAAGLQPATRYRWAVAVAGREDRYRSGALTTLPDGRASFTLAFGSCASTGSNGQVFDRIRETAPLLFIHTGDFHYEDIDDDAPEAIRAAYAHSLRAPAQQALWLEVPVLYTWDDHDYGGNDSDRTTRSRAAARAVYREIVPHYPLPLDGPIAQAVTIGRVRIIVTDSRSERDPSRSPNVPGKSMLGAPQLAWLFEELLRGRDEAALIVWVNSVPWISSESSGDSWAAYADERRRIADFLVEHRIDNLVMLSGDAHMLAADDGSNNRFASDGLGPGFPVYHAAALDRRGSVKGGPYSEGARPGGGQFGLLTIDDLGPEIRVTFSGRDWRGAELLRHERVFTVAQR</sequence>
<dbReference type="InterPro" id="IPR029052">
    <property type="entry name" value="Metallo-depent_PP-like"/>
</dbReference>
<evidence type="ECO:0000256" key="1">
    <source>
        <dbReference type="SAM" id="Phobius"/>
    </source>
</evidence>
<dbReference type="CDD" id="cd07389">
    <property type="entry name" value="MPP_PhoD"/>
    <property type="match status" value="1"/>
</dbReference>
<keyword evidence="1" id="KW-1133">Transmembrane helix</keyword>
<keyword evidence="1" id="KW-0812">Transmembrane</keyword>
<organism evidence="3 4">
    <name type="scientific">Tepidiforma flava</name>
    <dbReference type="NCBI Taxonomy" id="3004094"/>
    <lineage>
        <taxon>Bacteria</taxon>
        <taxon>Bacillati</taxon>
        <taxon>Chloroflexota</taxon>
        <taxon>Tepidiformia</taxon>
        <taxon>Tepidiformales</taxon>
        <taxon>Tepidiformaceae</taxon>
        <taxon>Tepidiforma</taxon>
    </lineage>
</organism>
<keyword evidence="4" id="KW-1185">Reference proteome</keyword>
<reference evidence="3 4" key="1">
    <citation type="journal article" date="2023" name="ISME J.">
        <title>Thermophilic Dehalococcoidia with unusual traits shed light on an unexpected past.</title>
        <authorList>
            <person name="Palmer M."/>
            <person name="Covington J.K."/>
            <person name="Zhou E.M."/>
            <person name="Thomas S.C."/>
            <person name="Habib N."/>
            <person name="Seymour C.O."/>
            <person name="Lai D."/>
            <person name="Johnston J."/>
            <person name="Hashimi A."/>
            <person name="Jiao J.Y."/>
            <person name="Muok A.R."/>
            <person name="Liu L."/>
            <person name="Xian W.D."/>
            <person name="Zhi X.Y."/>
            <person name="Li M.M."/>
            <person name="Silva L.P."/>
            <person name="Bowen B.P."/>
            <person name="Louie K."/>
            <person name="Briegel A."/>
            <person name="Pett-Ridge J."/>
            <person name="Weber P.K."/>
            <person name="Tocheva E.I."/>
            <person name="Woyke T."/>
            <person name="Northen T.R."/>
            <person name="Mayali X."/>
            <person name="Li W.J."/>
            <person name="Hedlund B.P."/>
        </authorList>
    </citation>
    <scope>NUCLEOTIDE SEQUENCE [LARGE SCALE GENOMIC DNA]</scope>
    <source>
        <strain evidence="3 4">YIM 72310</strain>
    </source>
</reference>
<feature type="transmembrane region" description="Helical" evidence="1">
    <location>
        <begin position="90"/>
        <end position="108"/>
    </location>
</feature>
<proteinExistence type="predicted"/>
<evidence type="ECO:0000313" key="3">
    <source>
        <dbReference type="EMBL" id="WBL36146.1"/>
    </source>
</evidence>
<dbReference type="PANTHER" id="PTHR33987:SF1">
    <property type="entry name" value="CALCINEURIN-LIKE METALLO-PHOSPHOESTERASE SUPERFAMILY PROTEIN"/>
    <property type="match status" value="1"/>
</dbReference>
<dbReference type="EMBL" id="CP115149">
    <property type="protein sequence ID" value="WBL36146.1"/>
    <property type="molecule type" value="Genomic_DNA"/>
</dbReference>
<feature type="domain" description="PhoD-like phosphatase metallophosphatase" evidence="2">
    <location>
        <begin position="258"/>
        <end position="480"/>
    </location>
</feature>
<feature type="transmembrane region" description="Helical" evidence="1">
    <location>
        <begin position="67"/>
        <end position="84"/>
    </location>
</feature>
<feature type="transmembrane region" description="Helical" evidence="1">
    <location>
        <begin position="115"/>
        <end position="135"/>
    </location>
</feature>
<evidence type="ECO:0000259" key="2">
    <source>
        <dbReference type="Pfam" id="PF09423"/>
    </source>
</evidence>
<dbReference type="RefSeq" id="WP_270056671.1">
    <property type="nucleotide sequence ID" value="NZ_CP115149.1"/>
</dbReference>
<dbReference type="Gene3D" id="3.60.21.70">
    <property type="entry name" value="PhoD-like phosphatase"/>
    <property type="match status" value="1"/>
</dbReference>
<keyword evidence="1" id="KW-0472">Membrane</keyword>
<feature type="transmembrane region" description="Helical" evidence="1">
    <location>
        <begin position="40"/>
        <end position="60"/>
    </location>
</feature>
<accession>A0ABY7M8X2</accession>
<name>A0ABY7M8X2_9CHLR</name>
<dbReference type="SUPFAM" id="SSF56300">
    <property type="entry name" value="Metallo-dependent phosphatases"/>
    <property type="match status" value="1"/>
</dbReference>
<gene>
    <name evidence="3" type="ORF">O0235_00540</name>
</gene>
<evidence type="ECO:0000313" key="4">
    <source>
        <dbReference type="Proteomes" id="UP001212803"/>
    </source>
</evidence>
<dbReference type="InterPro" id="IPR018946">
    <property type="entry name" value="PhoD-like_MPP"/>
</dbReference>
<dbReference type="Pfam" id="PF09423">
    <property type="entry name" value="PhoD"/>
    <property type="match status" value="1"/>
</dbReference>
<dbReference type="InterPro" id="IPR038607">
    <property type="entry name" value="PhoD-like_sf"/>
</dbReference>